<organism evidence="1 2">
    <name type="scientific">Dreissena polymorpha</name>
    <name type="common">Zebra mussel</name>
    <name type="synonym">Mytilus polymorpha</name>
    <dbReference type="NCBI Taxonomy" id="45954"/>
    <lineage>
        <taxon>Eukaryota</taxon>
        <taxon>Metazoa</taxon>
        <taxon>Spiralia</taxon>
        <taxon>Lophotrochozoa</taxon>
        <taxon>Mollusca</taxon>
        <taxon>Bivalvia</taxon>
        <taxon>Autobranchia</taxon>
        <taxon>Heteroconchia</taxon>
        <taxon>Euheterodonta</taxon>
        <taxon>Imparidentia</taxon>
        <taxon>Neoheterodontei</taxon>
        <taxon>Myida</taxon>
        <taxon>Dreissenoidea</taxon>
        <taxon>Dreissenidae</taxon>
        <taxon>Dreissena</taxon>
    </lineage>
</organism>
<protein>
    <submittedName>
        <fullName evidence="1">Uncharacterized protein</fullName>
    </submittedName>
</protein>
<accession>A0A9D4I1V8</accession>
<evidence type="ECO:0000313" key="2">
    <source>
        <dbReference type="Proteomes" id="UP000828390"/>
    </source>
</evidence>
<evidence type="ECO:0000313" key="1">
    <source>
        <dbReference type="EMBL" id="KAH3739346.1"/>
    </source>
</evidence>
<proteinExistence type="predicted"/>
<reference evidence="1" key="2">
    <citation type="submission" date="2020-11" db="EMBL/GenBank/DDBJ databases">
        <authorList>
            <person name="McCartney M.A."/>
            <person name="Auch B."/>
            <person name="Kono T."/>
            <person name="Mallez S."/>
            <person name="Becker A."/>
            <person name="Gohl D.M."/>
            <person name="Silverstein K.A.T."/>
            <person name="Koren S."/>
            <person name="Bechman K.B."/>
            <person name="Herman A."/>
            <person name="Abrahante J.E."/>
            <person name="Garbe J."/>
        </authorList>
    </citation>
    <scope>NUCLEOTIDE SEQUENCE</scope>
    <source>
        <strain evidence="1">Duluth1</strain>
        <tissue evidence="1">Whole animal</tissue>
    </source>
</reference>
<reference evidence="1" key="1">
    <citation type="journal article" date="2019" name="bioRxiv">
        <title>The Genome of the Zebra Mussel, Dreissena polymorpha: A Resource for Invasive Species Research.</title>
        <authorList>
            <person name="McCartney M.A."/>
            <person name="Auch B."/>
            <person name="Kono T."/>
            <person name="Mallez S."/>
            <person name="Zhang Y."/>
            <person name="Obille A."/>
            <person name="Becker A."/>
            <person name="Abrahante J.E."/>
            <person name="Garbe J."/>
            <person name="Badalamenti J.P."/>
            <person name="Herman A."/>
            <person name="Mangelson H."/>
            <person name="Liachko I."/>
            <person name="Sullivan S."/>
            <person name="Sone E.D."/>
            <person name="Koren S."/>
            <person name="Silverstein K.A.T."/>
            <person name="Beckman K.B."/>
            <person name="Gohl D.M."/>
        </authorList>
    </citation>
    <scope>NUCLEOTIDE SEQUENCE</scope>
    <source>
        <strain evidence="1">Duluth1</strain>
        <tissue evidence="1">Whole animal</tissue>
    </source>
</reference>
<dbReference type="Proteomes" id="UP000828390">
    <property type="component" value="Unassembled WGS sequence"/>
</dbReference>
<gene>
    <name evidence="1" type="ORF">DPMN_045998</name>
</gene>
<comment type="caution">
    <text evidence="1">The sequence shown here is derived from an EMBL/GenBank/DDBJ whole genome shotgun (WGS) entry which is preliminary data.</text>
</comment>
<dbReference type="AlphaFoldDB" id="A0A9D4I1V8"/>
<sequence length="91" mass="10648">MSSPEETHPDVYRKFVDGFYVFLRSTVLGWTLLAPVTFEHNCAMHDFTHHFHDLAHNTKTQLRRASKEILPIPRKCKHRSKTAHPTQLILL</sequence>
<name>A0A9D4I1V8_DREPO</name>
<dbReference type="EMBL" id="JAIWYP010000011">
    <property type="protein sequence ID" value="KAH3739346.1"/>
    <property type="molecule type" value="Genomic_DNA"/>
</dbReference>
<keyword evidence="2" id="KW-1185">Reference proteome</keyword>